<gene>
    <name evidence="2" type="ORF">GCM10011509_13500</name>
</gene>
<evidence type="ECO:0000313" key="2">
    <source>
        <dbReference type="EMBL" id="GGK66487.1"/>
    </source>
</evidence>
<dbReference type="RefSeq" id="WP_156875865.1">
    <property type="nucleotide sequence ID" value="NZ_BMLB01000003.1"/>
</dbReference>
<name>A0ABQ2F6M3_9MICO</name>
<comment type="caution">
    <text evidence="2">The sequence shown here is derived from an EMBL/GenBank/DDBJ whole genome shotgun (WGS) entry which is preliminary data.</text>
</comment>
<feature type="transmembrane region" description="Helical" evidence="1">
    <location>
        <begin position="71"/>
        <end position="92"/>
    </location>
</feature>
<feature type="transmembrane region" description="Helical" evidence="1">
    <location>
        <begin position="180"/>
        <end position="199"/>
    </location>
</feature>
<feature type="transmembrane region" description="Helical" evidence="1">
    <location>
        <begin position="144"/>
        <end position="168"/>
    </location>
</feature>
<evidence type="ECO:0008006" key="4">
    <source>
        <dbReference type="Google" id="ProtNLM"/>
    </source>
</evidence>
<feature type="transmembrane region" description="Helical" evidence="1">
    <location>
        <begin position="268"/>
        <end position="292"/>
    </location>
</feature>
<accession>A0ABQ2F6M3</accession>
<feature type="transmembrane region" description="Helical" evidence="1">
    <location>
        <begin position="427"/>
        <end position="446"/>
    </location>
</feature>
<organism evidence="2 3">
    <name type="scientific">Ornithinimicrobium pekingense</name>
    <dbReference type="NCBI Taxonomy" id="384677"/>
    <lineage>
        <taxon>Bacteria</taxon>
        <taxon>Bacillati</taxon>
        <taxon>Actinomycetota</taxon>
        <taxon>Actinomycetes</taxon>
        <taxon>Micrococcales</taxon>
        <taxon>Ornithinimicrobiaceae</taxon>
        <taxon>Ornithinimicrobium</taxon>
    </lineage>
</organism>
<reference evidence="3" key="1">
    <citation type="journal article" date="2019" name="Int. J. Syst. Evol. Microbiol.">
        <title>The Global Catalogue of Microorganisms (GCM) 10K type strain sequencing project: providing services to taxonomists for standard genome sequencing and annotation.</title>
        <authorList>
            <consortium name="The Broad Institute Genomics Platform"/>
            <consortium name="The Broad Institute Genome Sequencing Center for Infectious Disease"/>
            <person name="Wu L."/>
            <person name="Ma J."/>
        </authorList>
    </citation>
    <scope>NUCLEOTIDE SEQUENCE [LARGE SCALE GENOMIC DNA]</scope>
    <source>
        <strain evidence="3">CGMCC 1.5362</strain>
    </source>
</reference>
<dbReference type="EMBL" id="BMLB01000003">
    <property type="protein sequence ID" value="GGK66487.1"/>
    <property type="molecule type" value="Genomic_DNA"/>
</dbReference>
<evidence type="ECO:0000256" key="1">
    <source>
        <dbReference type="SAM" id="Phobius"/>
    </source>
</evidence>
<keyword evidence="1" id="KW-0472">Membrane</keyword>
<feature type="transmembrane region" description="Helical" evidence="1">
    <location>
        <begin position="452"/>
        <end position="470"/>
    </location>
</feature>
<feature type="transmembrane region" description="Helical" evidence="1">
    <location>
        <begin position="229"/>
        <end position="262"/>
    </location>
</feature>
<feature type="transmembrane region" description="Helical" evidence="1">
    <location>
        <begin position="32"/>
        <end position="51"/>
    </location>
</feature>
<keyword evidence="3" id="KW-1185">Reference proteome</keyword>
<dbReference type="Proteomes" id="UP000662111">
    <property type="component" value="Unassembled WGS sequence"/>
</dbReference>
<evidence type="ECO:0000313" key="3">
    <source>
        <dbReference type="Proteomes" id="UP000662111"/>
    </source>
</evidence>
<sequence length="522" mass="55001">MTRVLHWTTRGLALLLAAVAVVALVAPRNTWFVLPAVTVWVVTAAVVLLPLAGRRARSRVAEAVARRPAAAVGRGTAVAGLVVVAHLPLALIDFGWDARQVYWGAELLAADEELAGSRVEYFAKYPNNIPLLAMLSAAAKVGSWAGLSPLAGMLVAQTVGLLVVVWCLGSTLVRLDRPGAVWPVQALATVLLGLNPQVAIPYADLPTATFVAVALWAGARAWRGGGRGWWALAAVGLVLAVSLKPYAVALALGALALVPGLAARRGRLAATVTVAGAAAALAVGVLAVHAVSARVTGLPEERLVQVQHPYPVEHFLAMGTYDSQDPSPTRVYGGWNWEHASAMKHERDQQVRREISRDKIVAQVSERGVLGNLAFVAQKVAWTWGDGTFWAHGEGQDAARPGLLPGALGQVQQWFVGSGEPYRQHTAGVLQGVWVATLLLTAAGLWRAPASPWVATCALTLVVLTAYLGVFETRPRYLVALLPVLLVLAGLTAGRACCAESGQYATRLGPERKTVGADGPAR</sequence>
<feature type="transmembrane region" description="Helical" evidence="1">
    <location>
        <begin position="205"/>
        <end position="222"/>
    </location>
</feature>
<keyword evidence="1" id="KW-0812">Transmembrane</keyword>
<feature type="transmembrane region" description="Helical" evidence="1">
    <location>
        <begin position="477"/>
        <end position="494"/>
    </location>
</feature>
<feature type="transmembrane region" description="Helical" evidence="1">
    <location>
        <begin position="7"/>
        <end position="26"/>
    </location>
</feature>
<keyword evidence="1" id="KW-1133">Transmembrane helix</keyword>
<protein>
    <recommendedName>
        <fullName evidence="4">Glycosyltransferase RgtA/B/C/D-like domain-containing protein</fullName>
    </recommendedName>
</protein>
<proteinExistence type="predicted"/>